<gene>
    <name evidence="8" type="ORF">Glove_406g34</name>
</gene>
<feature type="region of interest" description="Disordered" evidence="6">
    <location>
        <begin position="15"/>
        <end position="69"/>
    </location>
</feature>
<dbReference type="InterPro" id="IPR018972">
    <property type="entry name" value="Sas10_C_dom"/>
</dbReference>
<proteinExistence type="inferred from homology"/>
<comment type="subcellular location">
    <subcellularLocation>
        <location evidence="1">Nucleus</location>
    </subcellularLocation>
</comment>
<evidence type="ECO:0000259" key="7">
    <source>
        <dbReference type="Pfam" id="PF09368"/>
    </source>
</evidence>
<dbReference type="InterPro" id="IPR007146">
    <property type="entry name" value="Sas10/Utp3/C1D"/>
</dbReference>
<feature type="region of interest" description="Disordered" evidence="6">
    <location>
        <begin position="294"/>
        <end position="333"/>
    </location>
</feature>
<feature type="region of interest" description="Disordered" evidence="6">
    <location>
        <begin position="411"/>
        <end position="461"/>
    </location>
</feature>
<name>A0A397H361_9GLOM</name>
<keyword evidence="9" id="KW-1185">Reference proteome</keyword>
<feature type="domain" description="Sas10 C-terminal" evidence="7">
    <location>
        <begin position="518"/>
        <end position="589"/>
    </location>
</feature>
<dbReference type="Proteomes" id="UP000266861">
    <property type="component" value="Unassembled WGS sequence"/>
</dbReference>
<evidence type="ECO:0000256" key="3">
    <source>
        <dbReference type="ARBA" id="ARBA00022553"/>
    </source>
</evidence>
<comment type="similarity">
    <text evidence="2">Belongs to the SAS10 family.</text>
</comment>
<dbReference type="EMBL" id="PQFF01000361">
    <property type="protein sequence ID" value="RHZ56066.1"/>
    <property type="molecule type" value="Genomic_DNA"/>
</dbReference>
<dbReference type="OrthoDB" id="1924577at2759"/>
<keyword evidence="4" id="KW-0539">Nucleus</keyword>
<dbReference type="AlphaFoldDB" id="A0A397H361"/>
<protein>
    <recommendedName>
        <fullName evidence="7">Sas10 C-terminal domain-containing protein</fullName>
    </recommendedName>
</protein>
<evidence type="ECO:0000256" key="2">
    <source>
        <dbReference type="ARBA" id="ARBA00010979"/>
    </source>
</evidence>
<evidence type="ECO:0000256" key="6">
    <source>
        <dbReference type="SAM" id="MobiDB-lite"/>
    </source>
</evidence>
<dbReference type="GO" id="GO:0000462">
    <property type="term" value="P:maturation of SSU-rRNA from tricistronic rRNA transcript (SSU-rRNA, 5.8S rRNA, LSU-rRNA)"/>
    <property type="evidence" value="ECO:0007669"/>
    <property type="project" value="TreeGrafter"/>
</dbReference>
<feature type="compositionally biased region" description="Basic residues" evidence="6">
    <location>
        <begin position="310"/>
        <end position="330"/>
    </location>
</feature>
<dbReference type="STRING" id="1348612.A0A397H361"/>
<feature type="compositionally biased region" description="Acidic residues" evidence="6">
    <location>
        <begin position="448"/>
        <end position="460"/>
    </location>
</feature>
<keyword evidence="5" id="KW-0175">Coiled coil</keyword>
<dbReference type="Pfam" id="PF09368">
    <property type="entry name" value="Sas10"/>
    <property type="match status" value="1"/>
</dbReference>
<dbReference type="PANTHER" id="PTHR13237">
    <property type="entry name" value="SOMETHING ABOUT SILENCING PROTEIN 10-RELATED"/>
    <property type="match status" value="1"/>
</dbReference>
<sequence>MDGLDDDVLALNIDNASYDHSEVSELSEEEVLALNTENSSEEEEEEDDDDPDKSSSSEDSSGSEDFEKFDASWGKSKRIYYDADEASDLEEAREEEREALRLYKKRISQMTEEDFLETNEYKANDIDKLSEQFNNKNFQISSDSLNEVESEVLSKSRLATLSREGILNVIQNESPELIGLVNEFEEKLPLLQEMVSILEKSRQRNVTNSPEIKFLSMKHQLLVHYLTNISFYLVLKTSGTRNLREHPIIDALMDLRITLDKFERLESKVEEPIKSFIDKLDQPDQPDEEIKLDDKPEQIEQQQQLEVSKQKKSTSIKKKKDKKKDKKKKVIKETKSQLISINDHKEDHKVSPILTQVEELQFISLKKSNKKRKLESTDFGDLNVMDEADAEDKEQKRKSLRYYVSQIDQKLSKRDKAVMQGGDIDIPYKDRKRNNNQQQQQQQKGNDDDGVDLDNQDWNDDDTKIAMDIGNNNKDDDDFEEIYQSIKNSKKVKKEQRKVQFEEQHSKVIHDETLPEGVKRQINYQILKNKGLTPNRKKEQRNPRVKHRQKFERAKKKIKSIKSAVVQQEGSYGGEKTGIKTGLTRSVKFN</sequence>
<feature type="compositionally biased region" description="Low complexity" evidence="6">
    <location>
        <begin position="435"/>
        <end position="444"/>
    </location>
</feature>
<dbReference type="Pfam" id="PF04000">
    <property type="entry name" value="Sas10_Utp3"/>
    <property type="match status" value="1"/>
</dbReference>
<comment type="caution">
    <text evidence="8">The sequence shown here is derived from an EMBL/GenBank/DDBJ whole genome shotgun (WGS) entry which is preliminary data.</text>
</comment>
<feature type="coiled-coil region" evidence="5">
    <location>
        <begin position="86"/>
        <end position="113"/>
    </location>
</feature>
<feature type="region of interest" description="Disordered" evidence="6">
    <location>
        <begin position="566"/>
        <end position="590"/>
    </location>
</feature>
<evidence type="ECO:0000313" key="8">
    <source>
        <dbReference type="EMBL" id="RHZ56066.1"/>
    </source>
</evidence>
<evidence type="ECO:0000256" key="5">
    <source>
        <dbReference type="SAM" id="Coils"/>
    </source>
</evidence>
<evidence type="ECO:0000256" key="4">
    <source>
        <dbReference type="ARBA" id="ARBA00023242"/>
    </source>
</evidence>
<accession>A0A397H361</accession>
<dbReference type="GO" id="GO:0032040">
    <property type="term" value="C:small-subunit processome"/>
    <property type="evidence" value="ECO:0007669"/>
    <property type="project" value="TreeGrafter"/>
</dbReference>
<evidence type="ECO:0000256" key="1">
    <source>
        <dbReference type="ARBA" id="ARBA00004123"/>
    </source>
</evidence>
<keyword evidence="3" id="KW-0597">Phosphoprotein</keyword>
<feature type="compositionally biased region" description="Acidic residues" evidence="6">
    <location>
        <begin position="39"/>
        <end position="51"/>
    </location>
</feature>
<reference evidence="8 9" key="1">
    <citation type="submission" date="2018-08" db="EMBL/GenBank/DDBJ databases">
        <title>Genome and evolution of the arbuscular mycorrhizal fungus Diversispora epigaea (formerly Glomus versiforme) and its bacterial endosymbionts.</title>
        <authorList>
            <person name="Sun X."/>
            <person name="Fei Z."/>
            <person name="Harrison M."/>
        </authorList>
    </citation>
    <scope>NUCLEOTIDE SEQUENCE [LARGE SCALE GENOMIC DNA]</scope>
    <source>
        <strain evidence="8 9">IT104</strain>
    </source>
</reference>
<evidence type="ECO:0000313" key="9">
    <source>
        <dbReference type="Proteomes" id="UP000266861"/>
    </source>
</evidence>
<dbReference type="PANTHER" id="PTHR13237:SF8">
    <property type="entry name" value="SOMETHING ABOUT SILENCING PROTEIN 10"/>
    <property type="match status" value="1"/>
</dbReference>
<organism evidence="8 9">
    <name type="scientific">Diversispora epigaea</name>
    <dbReference type="NCBI Taxonomy" id="1348612"/>
    <lineage>
        <taxon>Eukaryota</taxon>
        <taxon>Fungi</taxon>
        <taxon>Fungi incertae sedis</taxon>
        <taxon>Mucoromycota</taxon>
        <taxon>Glomeromycotina</taxon>
        <taxon>Glomeromycetes</taxon>
        <taxon>Diversisporales</taxon>
        <taxon>Diversisporaceae</taxon>
        <taxon>Diversispora</taxon>
    </lineage>
</organism>